<accession>A0A1T5HXD4</accession>
<evidence type="ECO:0000313" key="2">
    <source>
        <dbReference type="Proteomes" id="UP000189966"/>
    </source>
</evidence>
<dbReference type="EMBL" id="FUZI01000001">
    <property type="protein sequence ID" value="SKC31450.1"/>
    <property type="molecule type" value="Genomic_DNA"/>
</dbReference>
<protein>
    <submittedName>
        <fullName evidence="1">p2 phage tail completion protein R (GpR)</fullName>
    </submittedName>
</protein>
<dbReference type="InterPro" id="IPR009678">
    <property type="entry name" value="Phage_tail_completion_R"/>
</dbReference>
<dbReference type="Pfam" id="PF06891">
    <property type="entry name" value="P2_Phage_GpR"/>
    <property type="match status" value="1"/>
</dbReference>
<name>A0A1T5HXD4_9GAMM</name>
<proteinExistence type="predicted"/>
<reference evidence="1 2" key="1">
    <citation type="submission" date="2017-02" db="EMBL/GenBank/DDBJ databases">
        <authorList>
            <person name="Peterson S.W."/>
        </authorList>
    </citation>
    <scope>NUCLEOTIDE SEQUENCE [LARGE SCALE GENOMIC DNA]</scope>
    <source>
        <strain evidence="2">type strain: NCCB 100098</strain>
    </source>
</reference>
<sequence length="163" mass="18762">MSVEPQSKKGYYLQGVTQRLYQVLPKKFHDHMDAWMTEITPVTGAKSYGSGGMTLYWMKYTAVFDFERFPFTEFDPQVLFANVMAWLYDHDLYRDDHGLDAPTFDNEAETDRTSTVSIEIEFIEPVDIVLDPQGVIDYMGQKWTLAPHKEWAAEHGDIAVGSH</sequence>
<gene>
    <name evidence="1" type="ORF">CZ809_00928</name>
</gene>
<dbReference type="OrthoDB" id="6915188at2"/>
<dbReference type="AlphaFoldDB" id="A0A1T5HXD4"/>
<evidence type="ECO:0000313" key="1">
    <source>
        <dbReference type="EMBL" id="SKC31450.1"/>
    </source>
</evidence>
<organism evidence="1 2">
    <name type="scientific">Photobacterium piscicola</name>
    <dbReference type="NCBI Taxonomy" id="1378299"/>
    <lineage>
        <taxon>Bacteria</taxon>
        <taxon>Pseudomonadati</taxon>
        <taxon>Pseudomonadota</taxon>
        <taxon>Gammaproteobacteria</taxon>
        <taxon>Vibrionales</taxon>
        <taxon>Vibrionaceae</taxon>
        <taxon>Photobacterium</taxon>
    </lineage>
</organism>
<dbReference type="Proteomes" id="UP000189966">
    <property type="component" value="Unassembled WGS sequence"/>
</dbReference>
<dbReference type="RefSeq" id="WP_080156233.1">
    <property type="nucleotide sequence ID" value="NZ_FUZI01000001.1"/>
</dbReference>